<dbReference type="EMBL" id="GG663379">
    <property type="protein sequence ID" value="EEH03048.1"/>
    <property type="molecule type" value="Genomic_DNA"/>
</dbReference>
<dbReference type="AlphaFoldDB" id="C0NZV8"/>
<proteinExistence type="predicted"/>
<evidence type="ECO:0000313" key="1">
    <source>
        <dbReference type="EMBL" id="EEH03048.1"/>
    </source>
</evidence>
<reference evidence="1" key="1">
    <citation type="submission" date="2009-02" db="EMBL/GenBank/DDBJ databases">
        <title>The Genome Sequence of Ajellomyces capsulatus strain G186AR.</title>
        <authorList>
            <consortium name="The Broad Institute Genome Sequencing Platform"/>
            <person name="Champion M."/>
            <person name="Cuomo C."/>
            <person name="Ma L.-J."/>
            <person name="Henn M.R."/>
            <person name="Sil A."/>
            <person name="Goldman B."/>
            <person name="Young S.K."/>
            <person name="Kodira C.D."/>
            <person name="Zeng Q."/>
            <person name="Koehrsen M."/>
            <person name="Alvarado L."/>
            <person name="Berlin A."/>
            <person name="Borenstein D."/>
            <person name="Chen Z."/>
            <person name="Engels R."/>
            <person name="Freedman E."/>
            <person name="Gellesch M."/>
            <person name="Goldberg J."/>
            <person name="Griggs A."/>
            <person name="Gujja S."/>
            <person name="Heiman D."/>
            <person name="Hepburn T."/>
            <person name="Howarth C."/>
            <person name="Jen D."/>
            <person name="Larson L."/>
            <person name="Lewis B."/>
            <person name="Mehta T."/>
            <person name="Park D."/>
            <person name="Pearson M."/>
            <person name="Roberts A."/>
            <person name="Saif S."/>
            <person name="Shea T."/>
            <person name="Shenoy N."/>
            <person name="Sisk P."/>
            <person name="Stolte C."/>
            <person name="Sykes S."/>
            <person name="Walk T."/>
            <person name="White J."/>
            <person name="Yandava C."/>
            <person name="Klein B."/>
            <person name="McEwen J.G."/>
            <person name="Puccia R."/>
            <person name="Goldman G.H."/>
            <person name="Felipe M.S."/>
            <person name="Nino-Vega G."/>
            <person name="San-Blas G."/>
            <person name="Taylor J."/>
            <person name="Mendoza L."/>
            <person name="Galagan J."/>
            <person name="Nusbaum C."/>
            <person name="Birren B."/>
        </authorList>
    </citation>
    <scope>NUCLEOTIDE SEQUENCE</scope>
    <source>
        <strain evidence="1">G186AR</strain>
    </source>
</reference>
<gene>
    <name evidence="1" type="ORF">HCBG_08688</name>
</gene>
<name>C0NZV8_AJECG</name>
<accession>C0NZV8</accession>
<dbReference type="Proteomes" id="UP000001631">
    <property type="component" value="Unassembled WGS sequence"/>
</dbReference>
<sequence>MPANVARKPDACRRISGRDDRDLPDALGLECDTEHKPLHESRLIAVILWLQPRLPVASAIDMQEWKTGLNLSPKGYLGLMGVLSSQMDSISGWNLSAKIGKDTPWNPMSQTGWANGILFMTVEISEHRKRICRIPRWLPNATPFPPPFHFNTLDLEFMQHYYSRVSSHCLSYSLPGPSHSISVYRFSNAGKFENKGAISENLWGAITLDMVQQRQTTELEWTPPLETGVWIVPLVSTYILESTWISQRSYFGMHARVDATTLSLPRGIATLDFLKVAEHKPSKLLLEVPIIISLWQMLPSITKTAISSASLVRLLIMPEITSLQPWNGGLEVDAVT</sequence>
<dbReference type="InParanoid" id="C0NZV8"/>
<dbReference type="VEuPathDB" id="FungiDB:I7I50_09212"/>
<dbReference type="RefSeq" id="XP_045283529.1">
    <property type="nucleotide sequence ID" value="XM_045435737.1"/>
</dbReference>
<dbReference type="HOGENOM" id="CLU_826310_0_0_1"/>
<evidence type="ECO:0000313" key="2">
    <source>
        <dbReference type="Proteomes" id="UP000001631"/>
    </source>
</evidence>
<dbReference type="GeneID" id="69041704"/>
<protein>
    <submittedName>
        <fullName evidence="1">Uncharacterized protein</fullName>
    </submittedName>
</protein>
<organism evidence="1 2">
    <name type="scientific">Ajellomyces capsulatus (strain G186AR / H82 / ATCC MYA-2454 / RMSCC 2432)</name>
    <name type="common">Darling's disease fungus</name>
    <name type="synonym">Histoplasma capsulatum</name>
    <dbReference type="NCBI Taxonomy" id="447093"/>
    <lineage>
        <taxon>Eukaryota</taxon>
        <taxon>Fungi</taxon>
        <taxon>Dikarya</taxon>
        <taxon>Ascomycota</taxon>
        <taxon>Pezizomycotina</taxon>
        <taxon>Eurotiomycetes</taxon>
        <taxon>Eurotiomycetidae</taxon>
        <taxon>Onygenales</taxon>
        <taxon>Ajellomycetaceae</taxon>
        <taxon>Histoplasma</taxon>
    </lineage>
</organism>
<keyword evidence="2" id="KW-1185">Reference proteome</keyword>